<accession>A0ABV9Q3L5</accession>
<proteinExistence type="predicted"/>
<dbReference type="SUPFAM" id="SSF56672">
    <property type="entry name" value="DNA/RNA polymerases"/>
    <property type="match status" value="1"/>
</dbReference>
<organism evidence="2 3">
    <name type="scientific">Effusibacillus consociatus</name>
    <dbReference type="NCBI Taxonomy" id="1117041"/>
    <lineage>
        <taxon>Bacteria</taxon>
        <taxon>Bacillati</taxon>
        <taxon>Bacillota</taxon>
        <taxon>Bacilli</taxon>
        <taxon>Bacillales</taxon>
        <taxon>Alicyclobacillaceae</taxon>
        <taxon>Effusibacillus</taxon>
    </lineage>
</organism>
<evidence type="ECO:0000313" key="2">
    <source>
        <dbReference type="EMBL" id="MFC4769091.1"/>
    </source>
</evidence>
<dbReference type="NCBIfam" id="TIGR04416">
    <property type="entry name" value="group_II_RT_mat"/>
    <property type="match status" value="1"/>
</dbReference>
<dbReference type="Proteomes" id="UP001596002">
    <property type="component" value="Unassembled WGS sequence"/>
</dbReference>
<dbReference type="PANTHER" id="PTHR34047:SF8">
    <property type="entry name" value="PROTEIN YKFC"/>
    <property type="match status" value="1"/>
</dbReference>
<evidence type="ECO:0000259" key="1">
    <source>
        <dbReference type="PROSITE" id="PS50878"/>
    </source>
</evidence>
<dbReference type="PANTHER" id="PTHR34047">
    <property type="entry name" value="NUCLEAR INTRON MATURASE 1, MITOCHONDRIAL-RELATED"/>
    <property type="match status" value="1"/>
</dbReference>
<dbReference type="InterPro" id="IPR000477">
    <property type="entry name" value="RT_dom"/>
</dbReference>
<dbReference type="InterPro" id="IPR043502">
    <property type="entry name" value="DNA/RNA_pol_sf"/>
</dbReference>
<gene>
    <name evidence="2" type="primary">ltrA</name>
    <name evidence="2" type="ORF">ACFO8Q_17305</name>
</gene>
<keyword evidence="2" id="KW-0808">Transferase</keyword>
<name>A0ABV9Q3L5_9BACL</name>
<keyword evidence="3" id="KW-1185">Reference proteome</keyword>
<evidence type="ECO:0000313" key="3">
    <source>
        <dbReference type="Proteomes" id="UP001596002"/>
    </source>
</evidence>
<dbReference type="EC" id="2.7.7.49" evidence="2"/>
<feature type="domain" description="Reverse transcriptase" evidence="1">
    <location>
        <begin position="83"/>
        <end position="309"/>
    </location>
</feature>
<dbReference type="RefSeq" id="WP_380027219.1">
    <property type="nucleotide sequence ID" value="NZ_JBHSHC010000117.1"/>
</dbReference>
<dbReference type="PROSITE" id="PS50878">
    <property type="entry name" value="RT_POL"/>
    <property type="match status" value="1"/>
</dbReference>
<dbReference type="InterPro" id="IPR051083">
    <property type="entry name" value="GrpII_Intron_Splice-Mob/Def"/>
</dbReference>
<dbReference type="Pfam" id="PF00078">
    <property type="entry name" value="RVT_1"/>
    <property type="match status" value="1"/>
</dbReference>
<dbReference type="InterPro" id="IPR030931">
    <property type="entry name" value="Group_II_RT_mat"/>
</dbReference>
<protein>
    <submittedName>
        <fullName evidence="2">Group II intron reverse transcriptase/maturase</fullName>
        <ecNumber evidence="2">2.7.7.49</ecNumber>
    </submittedName>
</protein>
<comment type="caution">
    <text evidence="2">The sequence shown here is derived from an EMBL/GenBank/DDBJ whole genome shotgun (WGS) entry which is preliminary data.</text>
</comment>
<keyword evidence="2" id="KW-0695">RNA-directed DNA polymerase</keyword>
<dbReference type="CDD" id="cd01651">
    <property type="entry name" value="RT_G2_intron"/>
    <property type="match status" value="1"/>
</dbReference>
<reference evidence="3" key="1">
    <citation type="journal article" date="2019" name="Int. J. Syst. Evol. Microbiol.">
        <title>The Global Catalogue of Microorganisms (GCM) 10K type strain sequencing project: providing services to taxonomists for standard genome sequencing and annotation.</title>
        <authorList>
            <consortium name="The Broad Institute Genomics Platform"/>
            <consortium name="The Broad Institute Genome Sequencing Center for Infectious Disease"/>
            <person name="Wu L."/>
            <person name="Ma J."/>
        </authorList>
    </citation>
    <scope>NUCLEOTIDE SEQUENCE [LARGE SCALE GENOMIC DNA]</scope>
    <source>
        <strain evidence="3">WYCCWR 12678</strain>
    </source>
</reference>
<sequence>MNAVKPANYTKAKAQQLYKTLYSAAKENPKRRFHALYDKVHRPDILWEAWRRVKANGGSGGVDGVTIDHIVKEYGEGRFIFEIGCDLVNGEYHPMPARRKEIPKGEGKFRPLGIPAIRDRVVQMATKMVIEPIFEADFQDFSYGFRPGRSQHQALRHIRRAVKKGIYWVVDIDIQGYFDNICHDKLMKLIEQRISDRRILKLIRKWLKAGFVKDDQFYETELGSPQGGVISPLLSNIYLNYLDSIWQKKFAEVGTLVRYADDLVILCKTKEQALKAIDVLKAVFGKLELQMNASKSKRINPAYLDIPSF</sequence>
<keyword evidence="2" id="KW-0548">Nucleotidyltransferase</keyword>
<dbReference type="EMBL" id="JBHSHC010000117">
    <property type="protein sequence ID" value="MFC4769091.1"/>
    <property type="molecule type" value="Genomic_DNA"/>
</dbReference>
<dbReference type="GO" id="GO:0003964">
    <property type="term" value="F:RNA-directed DNA polymerase activity"/>
    <property type="evidence" value="ECO:0007669"/>
    <property type="project" value="UniProtKB-KW"/>
</dbReference>